<feature type="compositionally biased region" description="Low complexity" evidence="1">
    <location>
        <begin position="164"/>
        <end position="175"/>
    </location>
</feature>
<evidence type="ECO:0000313" key="2">
    <source>
        <dbReference type="EMBL" id="KAI7743719.1"/>
    </source>
</evidence>
<dbReference type="EMBL" id="JAMZMK010007698">
    <property type="protein sequence ID" value="KAI7743719.1"/>
    <property type="molecule type" value="Genomic_DNA"/>
</dbReference>
<dbReference type="Proteomes" id="UP001206925">
    <property type="component" value="Unassembled WGS sequence"/>
</dbReference>
<name>A0AAD5CNA6_AMBAR</name>
<evidence type="ECO:0000313" key="3">
    <source>
        <dbReference type="Proteomes" id="UP001206925"/>
    </source>
</evidence>
<gene>
    <name evidence="2" type="ORF">M8C21_002225</name>
</gene>
<protein>
    <submittedName>
        <fullName evidence="2">Uncharacterized protein</fullName>
    </submittedName>
</protein>
<accession>A0AAD5CNA6</accession>
<proteinExistence type="predicted"/>
<dbReference type="AlphaFoldDB" id="A0AAD5CNA6"/>
<evidence type="ECO:0000256" key="1">
    <source>
        <dbReference type="SAM" id="MobiDB-lite"/>
    </source>
</evidence>
<reference evidence="2" key="1">
    <citation type="submission" date="2022-06" db="EMBL/GenBank/DDBJ databases">
        <title>Uncovering the hologenomic basis of an extraordinary plant invasion.</title>
        <authorList>
            <person name="Bieker V.C."/>
            <person name="Martin M.D."/>
            <person name="Gilbert T."/>
            <person name="Hodgins K."/>
            <person name="Battlay P."/>
            <person name="Petersen B."/>
            <person name="Wilson J."/>
        </authorList>
    </citation>
    <scope>NUCLEOTIDE SEQUENCE</scope>
    <source>
        <strain evidence="2">AA19_3_7</strain>
        <tissue evidence="2">Leaf</tissue>
    </source>
</reference>
<keyword evidence="3" id="KW-1185">Reference proteome</keyword>
<organism evidence="2 3">
    <name type="scientific">Ambrosia artemisiifolia</name>
    <name type="common">Common ragweed</name>
    <dbReference type="NCBI Taxonomy" id="4212"/>
    <lineage>
        <taxon>Eukaryota</taxon>
        <taxon>Viridiplantae</taxon>
        <taxon>Streptophyta</taxon>
        <taxon>Embryophyta</taxon>
        <taxon>Tracheophyta</taxon>
        <taxon>Spermatophyta</taxon>
        <taxon>Magnoliopsida</taxon>
        <taxon>eudicotyledons</taxon>
        <taxon>Gunneridae</taxon>
        <taxon>Pentapetalae</taxon>
        <taxon>asterids</taxon>
        <taxon>campanulids</taxon>
        <taxon>Asterales</taxon>
        <taxon>Asteraceae</taxon>
        <taxon>Asteroideae</taxon>
        <taxon>Heliantheae alliance</taxon>
        <taxon>Heliantheae</taxon>
        <taxon>Ambrosia</taxon>
    </lineage>
</organism>
<comment type="caution">
    <text evidence="2">The sequence shown here is derived from an EMBL/GenBank/DDBJ whole genome shotgun (WGS) entry which is preliminary data.</text>
</comment>
<feature type="region of interest" description="Disordered" evidence="1">
    <location>
        <begin position="148"/>
        <end position="175"/>
    </location>
</feature>
<sequence length="175" mass="18727">MQFLNSFGQNQDLKLSLQSFQDSMADQQTVVANNNNNNICFDGGLGWPENGGYVFNSVPVVGQTTPYLQPLFGQPTNNQLLLNYISQRGPLQSSNSLPVRAWVDPLSFGAGIDPGQTQTQTPGYYHLSAVPGFSSGNPGMGGFSGFGVPARIQGEEEEHDGLSDKPSSGSSDSRH</sequence>